<dbReference type="InterPro" id="IPR009218">
    <property type="entry name" value="HD_phosphohydro"/>
</dbReference>
<organism evidence="1 2">
    <name type="scientific">Winogradskyella endarachnes</name>
    <dbReference type="NCBI Taxonomy" id="2681965"/>
    <lineage>
        <taxon>Bacteria</taxon>
        <taxon>Pseudomonadati</taxon>
        <taxon>Bacteroidota</taxon>
        <taxon>Flavobacteriia</taxon>
        <taxon>Flavobacteriales</taxon>
        <taxon>Flavobacteriaceae</taxon>
        <taxon>Winogradskyella</taxon>
    </lineage>
</organism>
<reference evidence="1 2" key="1">
    <citation type="submission" date="2019-12" db="EMBL/GenBank/DDBJ databases">
        <authorList>
            <person name="Li J."/>
        </authorList>
    </citation>
    <scope>NUCLEOTIDE SEQUENCE [LARGE SCALE GENOMIC DNA]</scope>
    <source>
        <strain evidence="1 2">HL2-2</strain>
    </source>
</reference>
<gene>
    <name evidence="1" type="ORF">GN138_13365</name>
</gene>
<dbReference type="EMBL" id="WOWS01000005">
    <property type="protein sequence ID" value="MUU79439.1"/>
    <property type="molecule type" value="Genomic_DNA"/>
</dbReference>
<dbReference type="AlphaFoldDB" id="A0A6L6UBT3"/>
<evidence type="ECO:0008006" key="3">
    <source>
        <dbReference type="Google" id="ProtNLM"/>
    </source>
</evidence>
<comment type="caution">
    <text evidence="1">The sequence shown here is derived from an EMBL/GenBank/DDBJ whole genome shotgun (WGS) entry which is preliminary data.</text>
</comment>
<evidence type="ECO:0000313" key="1">
    <source>
        <dbReference type="EMBL" id="MUU79439.1"/>
    </source>
</evidence>
<dbReference type="Gene3D" id="1.10.3210.10">
    <property type="entry name" value="Hypothetical protein af1432"/>
    <property type="match status" value="1"/>
</dbReference>
<keyword evidence="2" id="KW-1185">Reference proteome</keyword>
<dbReference type="Proteomes" id="UP000478208">
    <property type="component" value="Unassembled WGS sequence"/>
</dbReference>
<dbReference type="PIRSF" id="PIRSF035170">
    <property type="entry name" value="HD_phosphohydro"/>
    <property type="match status" value="1"/>
</dbReference>
<dbReference type="PANTHER" id="PTHR21174">
    <property type="match status" value="1"/>
</dbReference>
<sequence length="160" mass="19192">MFLQLETVKDEIKDLDSLKFAIWFHDIIYKSTNKDNEEQSANFAQQTLKSMNFDNFKIKKVTKLIISTKKHTLLLNENYDNAYLLDLDLSILGSDWKTYSNYVNNIRKEYIIYPNILYKPGRKKVIKNFLERESLYFTNVFKTKFEEQARHNLTKEIKML</sequence>
<name>A0A6L6UBT3_9FLAO</name>
<protein>
    <recommendedName>
        <fullName evidence="3">Phosphohydrolase</fullName>
    </recommendedName>
</protein>
<dbReference type="SUPFAM" id="SSF109604">
    <property type="entry name" value="HD-domain/PDEase-like"/>
    <property type="match status" value="1"/>
</dbReference>
<proteinExistence type="predicted"/>
<dbReference type="PANTHER" id="PTHR21174:SF0">
    <property type="entry name" value="HD PHOSPHOHYDROLASE FAMILY PROTEIN-RELATED"/>
    <property type="match status" value="1"/>
</dbReference>
<accession>A0A6L6UBT3</accession>
<evidence type="ECO:0000313" key="2">
    <source>
        <dbReference type="Proteomes" id="UP000478208"/>
    </source>
</evidence>